<keyword evidence="2" id="KW-0597">Phosphoprotein</keyword>
<keyword evidence="1 4" id="KW-0378">Hydrolase</keyword>
<dbReference type="PANTHER" id="PTHR43156:SF2">
    <property type="entry name" value="STAGE II SPORULATION PROTEIN E"/>
    <property type="match status" value="1"/>
</dbReference>
<dbReference type="PANTHER" id="PTHR43156">
    <property type="entry name" value="STAGE II SPORULATION PROTEIN E-RELATED"/>
    <property type="match status" value="1"/>
</dbReference>
<dbReference type="InterPro" id="IPR001789">
    <property type="entry name" value="Sig_transdc_resp-reg_receiver"/>
</dbReference>
<sequence>MPGPGVTPVPADTVRAGDGSGPIELLLVEDDAGDALLVEELLVDGNVHNRLTWVRSLQEARAELAGGGRGRCVLLDLHLADAQGLDALKIVLAEAPEAAVIVLTGLAEAEAGLAAVSAGAQDYFVKGQLEPEWLGRAIRYAVQRKQAELSAAALQAGRLRAEENARLERGLLPNPLLTTDQVTVVPRYRPGRATSLLGGDFYDVVETPDGAVHAVIGDVAGHGPGEAALGVCLRVAWRSFILTGARGARLIELLEELLLAERDDDESFVTLTTLTLTPDHRTAIVLRAGHPAMMLRESDGPVRLVEPEGGMALGLIPGLGEWPEEEVPLAPGTELVLFTDGLFEGEVGPGGKRLDLDGLLELAGRSRHLDAAGFVDSLIADAEEASAEYGGLGDDVAVLSLGWKNR</sequence>
<dbReference type="InterPro" id="IPR036457">
    <property type="entry name" value="PPM-type-like_dom_sf"/>
</dbReference>
<gene>
    <name evidence="4" type="ORF">ACFPZN_18565</name>
</gene>
<dbReference type="CDD" id="cd00156">
    <property type="entry name" value="REC"/>
    <property type="match status" value="1"/>
</dbReference>
<evidence type="ECO:0000256" key="1">
    <source>
        <dbReference type="ARBA" id="ARBA00022801"/>
    </source>
</evidence>
<dbReference type="SUPFAM" id="SSF52172">
    <property type="entry name" value="CheY-like"/>
    <property type="match status" value="1"/>
</dbReference>
<evidence type="ECO:0000313" key="5">
    <source>
        <dbReference type="Proteomes" id="UP001596074"/>
    </source>
</evidence>
<evidence type="ECO:0000256" key="2">
    <source>
        <dbReference type="PROSITE-ProRule" id="PRU00169"/>
    </source>
</evidence>
<proteinExistence type="predicted"/>
<dbReference type="InterPro" id="IPR001932">
    <property type="entry name" value="PPM-type_phosphatase-like_dom"/>
</dbReference>
<dbReference type="Proteomes" id="UP001596074">
    <property type="component" value="Unassembled WGS sequence"/>
</dbReference>
<reference evidence="5" key="1">
    <citation type="journal article" date="2019" name="Int. J. Syst. Evol. Microbiol.">
        <title>The Global Catalogue of Microorganisms (GCM) 10K type strain sequencing project: providing services to taxonomists for standard genome sequencing and annotation.</title>
        <authorList>
            <consortium name="The Broad Institute Genomics Platform"/>
            <consortium name="The Broad Institute Genome Sequencing Center for Infectious Disease"/>
            <person name="Wu L."/>
            <person name="Ma J."/>
        </authorList>
    </citation>
    <scope>NUCLEOTIDE SEQUENCE [LARGE SCALE GENOMIC DNA]</scope>
    <source>
        <strain evidence="5">KCTC 42087</strain>
    </source>
</reference>
<dbReference type="Pfam" id="PF07228">
    <property type="entry name" value="SpoIIE"/>
    <property type="match status" value="1"/>
</dbReference>
<dbReference type="EC" id="3.1.3.16" evidence="4"/>
<dbReference type="PROSITE" id="PS50110">
    <property type="entry name" value="RESPONSE_REGULATORY"/>
    <property type="match status" value="1"/>
</dbReference>
<dbReference type="Gene3D" id="3.60.40.10">
    <property type="entry name" value="PPM-type phosphatase domain"/>
    <property type="match status" value="1"/>
</dbReference>
<organism evidence="4 5">
    <name type="scientific">Actinomadura rugatobispora</name>
    <dbReference type="NCBI Taxonomy" id="1994"/>
    <lineage>
        <taxon>Bacteria</taxon>
        <taxon>Bacillati</taxon>
        <taxon>Actinomycetota</taxon>
        <taxon>Actinomycetes</taxon>
        <taxon>Streptosporangiales</taxon>
        <taxon>Thermomonosporaceae</taxon>
        <taxon>Actinomadura</taxon>
    </lineage>
</organism>
<dbReference type="SMART" id="SM00448">
    <property type="entry name" value="REC"/>
    <property type="match status" value="1"/>
</dbReference>
<evidence type="ECO:0000259" key="3">
    <source>
        <dbReference type="PROSITE" id="PS50110"/>
    </source>
</evidence>
<protein>
    <submittedName>
        <fullName evidence="4">PP2C family protein-serine/threonine phosphatase</fullName>
        <ecNumber evidence="4">3.1.3.16</ecNumber>
    </submittedName>
</protein>
<dbReference type="GO" id="GO:0004722">
    <property type="term" value="F:protein serine/threonine phosphatase activity"/>
    <property type="evidence" value="ECO:0007669"/>
    <property type="project" value="UniProtKB-EC"/>
</dbReference>
<dbReference type="SMART" id="SM00331">
    <property type="entry name" value="PP2C_SIG"/>
    <property type="match status" value="1"/>
</dbReference>
<feature type="domain" description="Response regulatory" evidence="3">
    <location>
        <begin position="24"/>
        <end position="141"/>
    </location>
</feature>
<accession>A0ABW0ZWD9</accession>
<dbReference type="EMBL" id="JBHSON010000023">
    <property type="protein sequence ID" value="MFC5747634.1"/>
    <property type="molecule type" value="Genomic_DNA"/>
</dbReference>
<keyword evidence="5" id="KW-1185">Reference proteome</keyword>
<dbReference type="Gene3D" id="3.40.50.2300">
    <property type="match status" value="1"/>
</dbReference>
<dbReference type="InterPro" id="IPR052016">
    <property type="entry name" value="Bact_Sigma-Reg"/>
</dbReference>
<feature type="modified residue" description="4-aspartylphosphate" evidence="2">
    <location>
        <position position="76"/>
    </location>
</feature>
<dbReference type="InterPro" id="IPR011006">
    <property type="entry name" value="CheY-like_superfamily"/>
</dbReference>
<dbReference type="RefSeq" id="WP_378283250.1">
    <property type="nucleotide sequence ID" value="NZ_JBHSON010000023.1"/>
</dbReference>
<name>A0ABW0ZWD9_9ACTN</name>
<evidence type="ECO:0000313" key="4">
    <source>
        <dbReference type="EMBL" id="MFC5747634.1"/>
    </source>
</evidence>
<dbReference type="Pfam" id="PF00072">
    <property type="entry name" value="Response_reg"/>
    <property type="match status" value="1"/>
</dbReference>
<comment type="caution">
    <text evidence="4">The sequence shown here is derived from an EMBL/GenBank/DDBJ whole genome shotgun (WGS) entry which is preliminary data.</text>
</comment>